<dbReference type="GO" id="GO:0071897">
    <property type="term" value="P:DNA biosynthetic process"/>
    <property type="evidence" value="ECO:0007669"/>
    <property type="project" value="UniProtKB-ARBA"/>
</dbReference>
<dbReference type="PROSITE" id="PS51874">
    <property type="entry name" value="PCV_3C_PRO"/>
    <property type="match status" value="1"/>
</dbReference>
<dbReference type="SUPFAM" id="SSF50494">
    <property type="entry name" value="Trypsin-like serine proteases"/>
    <property type="match status" value="1"/>
</dbReference>
<evidence type="ECO:0000256" key="1">
    <source>
        <dbReference type="ARBA" id="ARBA00022801"/>
    </source>
</evidence>
<dbReference type="InterPro" id="IPR043502">
    <property type="entry name" value="DNA/RNA_pol_sf"/>
</dbReference>
<accession>A0A1B6EL17</accession>
<dbReference type="Gene3D" id="2.40.10.10">
    <property type="entry name" value="Trypsin-like serine proteases"/>
    <property type="match status" value="1"/>
</dbReference>
<dbReference type="InterPro" id="IPR044067">
    <property type="entry name" value="PCV_3C_PRO"/>
</dbReference>
<organism evidence="3">
    <name type="scientific">Cuerna arida</name>
    <dbReference type="NCBI Taxonomy" id="1464854"/>
    <lineage>
        <taxon>Eukaryota</taxon>
        <taxon>Metazoa</taxon>
        <taxon>Ecdysozoa</taxon>
        <taxon>Arthropoda</taxon>
        <taxon>Hexapoda</taxon>
        <taxon>Insecta</taxon>
        <taxon>Pterygota</taxon>
        <taxon>Neoptera</taxon>
        <taxon>Paraneoptera</taxon>
        <taxon>Hemiptera</taxon>
        <taxon>Auchenorrhyncha</taxon>
        <taxon>Membracoidea</taxon>
        <taxon>Cicadellidae</taxon>
        <taxon>Cicadellinae</taxon>
        <taxon>Proconiini</taxon>
        <taxon>Cuerna</taxon>
    </lineage>
</organism>
<dbReference type="SUPFAM" id="SSF56672">
    <property type="entry name" value="DNA/RNA polymerases"/>
    <property type="match status" value="1"/>
</dbReference>
<proteinExistence type="predicted"/>
<feature type="non-terminal residue" evidence="3">
    <location>
        <position position="408"/>
    </location>
</feature>
<feature type="domain" description="Peptidase C3" evidence="2">
    <location>
        <begin position="1"/>
        <end position="189"/>
    </location>
</feature>
<sequence>DETGKPDETTARVIRALALGDRYVLTVKHAYEIWQYLDIKMLRCVVHDRIVDINLRDIVVTPINESSLILLTFPANFPQFKKIIMFFPTELDHQYRCPSTGTVVACGKRIVIVPVPITVRTQTLEIAATSTGASHVQITGVYQYPTQAGGMCGSLLLGDNLNAPILGMHIAGFEELDRGFAEPLVRETFLPLFNGLITDIPEPNYFPVTDSRIDLDGTIFPVGSVGKAMAHFSPKITAIQQSAIHGYVEPTTAPAPLDPKDPRLPPNSSPLFKGCEKHGIVTKNFHPLVLERTRERLRTHLFSKCKPLRSVPRLKLTEQQAICGDPALPFCDPLRWNSSEGYPYFKFRPAGETTKKWLFKLEELPSGLVFLGYHELLDGIISYKRKQRRLGVVQPTIFVDCLKDARIP</sequence>
<dbReference type="GO" id="GO:0006508">
    <property type="term" value="P:proteolysis"/>
    <property type="evidence" value="ECO:0007669"/>
    <property type="project" value="InterPro"/>
</dbReference>
<reference evidence="3" key="1">
    <citation type="submission" date="2015-11" db="EMBL/GenBank/DDBJ databases">
        <title>De novo transcriptome assembly of four potential Pierce s Disease insect vectors from Arizona vineyards.</title>
        <authorList>
            <person name="Tassone E.E."/>
        </authorList>
    </citation>
    <scope>NUCLEOTIDE SEQUENCE</scope>
</reference>
<evidence type="ECO:0000313" key="3">
    <source>
        <dbReference type="EMBL" id="JAS38634.1"/>
    </source>
</evidence>
<dbReference type="GO" id="GO:0004197">
    <property type="term" value="F:cysteine-type endopeptidase activity"/>
    <property type="evidence" value="ECO:0007669"/>
    <property type="project" value="InterPro"/>
</dbReference>
<dbReference type="InterPro" id="IPR009003">
    <property type="entry name" value="Peptidase_S1_PA"/>
</dbReference>
<keyword evidence="1" id="KW-0378">Hydrolase</keyword>
<dbReference type="InterPro" id="IPR043504">
    <property type="entry name" value="Peptidase_S1_PA_chymotrypsin"/>
</dbReference>
<dbReference type="Pfam" id="PF00548">
    <property type="entry name" value="Peptidase_C3"/>
    <property type="match status" value="1"/>
</dbReference>
<gene>
    <name evidence="3" type="ORF">g.18710</name>
</gene>
<evidence type="ECO:0000259" key="2">
    <source>
        <dbReference type="PROSITE" id="PS51874"/>
    </source>
</evidence>
<feature type="non-terminal residue" evidence="3">
    <location>
        <position position="1"/>
    </location>
</feature>
<protein>
    <recommendedName>
        <fullName evidence="2">Peptidase C3 domain-containing protein</fullName>
    </recommendedName>
</protein>
<dbReference type="EMBL" id="GECZ01031135">
    <property type="protein sequence ID" value="JAS38634.1"/>
    <property type="molecule type" value="Transcribed_RNA"/>
</dbReference>
<dbReference type="AlphaFoldDB" id="A0A1B6EL17"/>
<name>A0A1B6EL17_9HEMI</name>
<dbReference type="InterPro" id="IPR000199">
    <property type="entry name" value="Peptidase_C3A/C3B_picornavir"/>
</dbReference>